<dbReference type="InterPro" id="IPR036805">
    <property type="entry name" value="Tscrpt_elong_fac_GreA/B_N_sf"/>
</dbReference>
<dbReference type="InterPro" id="IPR023459">
    <property type="entry name" value="Tscrpt_elong_fac_GreA/B_fam"/>
</dbReference>
<dbReference type="GO" id="GO:0003677">
    <property type="term" value="F:DNA binding"/>
    <property type="evidence" value="ECO:0007669"/>
    <property type="project" value="UniProtKB-UniRule"/>
</dbReference>
<keyword evidence="5 8" id="KW-0804">Transcription</keyword>
<comment type="function">
    <text evidence="6 8">Necessary for efficient RNA polymerase transcription elongation past template-encoded arresting sites. The arresting sites in DNA have the property of trapping a certain fraction of elongating RNA polymerases that pass through, resulting in locked ternary complexes. Cleavage of the nascent transcript by cleavage factors such as GreA or GreB allows the resumption of elongation from the new 3'terminus. GreA releases sequences of 2 to 3 nucleotides.</text>
</comment>
<evidence type="ECO:0000256" key="1">
    <source>
        <dbReference type="ARBA" id="ARBA00008213"/>
    </source>
</evidence>
<evidence type="ECO:0000313" key="12">
    <source>
        <dbReference type="Proteomes" id="UP000534294"/>
    </source>
</evidence>
<evidence type="ECO:0000256" key="5">
    <source>
        <dbReference type="ARBA" id="ARBA00023163"/>
    </source>
</evidence>
<dbReference type="Pfam" id="PF01272">
    <property type="entry name" value="GreA_GreB"/>
    <property type="match status" value="1"/>
</dbReference>
<dbReference type="PANTHER" id="PTHR30437">
    <property type="entry name" value="TRANSCRIPTION ELONGATION FACTOR GREA"/>
    <property type="match status" value="1"/>
</dbReference>
<evidence type="ECO:0000259" key="10">
    <source>
        <dbReference type="Pfam" id="PF03449"/>
    </source>
</evidence>
<dbReference type="Gene3D" id="3.10.50.30">
    <property type="entry name" value="Transcription elongation factor, GreA/GreB, C-terminal domain"/>
    <property type="match status" value="1"/>
</dbReference>
<comment type="caution">
    <text evidence="11">The sequence shown here is derived from an EMBL/GenBank/DDBJ whole genome shotgun (WGS) entry which is preliminary data.</text>
</comment>
<dbReference type="InterPro" id="IPR036953">
    <property type="entry name" value="GreA/GreB_C_sf"/>
</dbReference>
<accession>A0A7W7YKE9</accession>
<comment type="similarity">
    <text evidence="1 8">Belongs to the GreA/GreB family.</text>
</comment>
<keyword evidence="12" id="KW-1185">Reference proteome</keyword>
<evidence type="ECO:0000256" key="3">
    <source>
        <dbReference type="ARBA" id="ARBA00023015"/>
    </source>
</evidence>
<dbReference type="PANTHER" id="PTHR30437:SF4">
    <property type="entry name" value="TRANSCRIPTION ELONGATION FACTOR GREA"/>
    <property type="match status" value="1"/>
</dbReference>
<dbReference type="Proteomes" id="UP000534294">
    <property type="component" value="Unassembled WGS sequence"/>
</dbReference>
<dbReference type="AlphaFoldDB" id="A0A7W7YKE9"/>
<organism evidence="11 12">
    <name type="scientific">Prosthecobacter dejongeii</name>
    <dbReference type="NCBI Taxonomy" id="48465"/>
    <lineage>
        <taxon>Bacteria</taxon>
        <taxon>Pseudomonadati</taxon>
        <taxon>Verrucomicrobiota</taxon>
        <taxon>Verrucomicrobiia</taxon>
        <taxon>Verrucomicrobiales</taxon>
        <taxon>Verrucomicrobiaceae</taxon>
        <taxon>Prosthecobacter</taxon>
    </lineage>
</organism>
<dbReference type="SUPFAM" id="SSF54534">
    <property type="entry name" value="FKBP-like"/>
    <property type="match status" value="1"/>
</dbReference>
<evidence type="ECO:0000256" key="4">
    <source>
        <dbReference type="ARBA" id="ARBA00023125"/>
    </source>
</evidence>
<dbReference type="Gene3D" id="1.10.287.180">
    <property type="entry name" value="Transcription elongation factor, GreA/GreB, N-terminal domain"/>
    <property type="match status" value="1"/>
</dbReference>
<dbReference type="HAMAP" id="MF_00105">
    <property type="entry name" value="GreA_GreB"/>
    <property type="match status" value="1"/>
</dbReference>
<dbReference type="InterPro" id="IPR028624">
    <property type="entry name" value="Tscrpt_elong_fac_GreA/B"/>
</dbReference>
<keyword evidence="3 8" id="KW-0805">Transcription regulation</keyword>
<dbReference type="SUPFAM" id="SSF46557">
    <property type="entry name" value="GreA transcript cleavage protein, N-terminal domain"/>
    <property type="match status" value="1"/>
</dbReference>
<dbReference type="GO" id="GO:0070063">
    <property type="term" value="F:RNA polymerase binding"/>
    <property type="evidence" value="ECO:0007669"/>
    <property type="project" value="InterPro"/>
</dbReference>
<reference evidence="11 12" key="1">
    <citation type="submission" date="2020-08" db="EMBL/GenBank/DDBJ databases">
        <title>Genomic Encyclopedia of Type Strains, Phase IV (KMG-IV): sequencing the most valuable type-strain genomes for metagenomic binning, comparative biology and taxonomic classification.</title>
        <authorList>
            <person name="Goeker M."/>
        </authorList>
    </citation>
    <scope>NUCLEOTIDE SEQUENCE [LARGE SCALE GENOMIC DNA]</scope>
    <source>
        <strain evidence="11 12">DSM 12251</strain>
    </source>
</reference>
<evidence type="ECO:0000256" key="2">
    <source>
        <dbReference type="ARBA" id="ARBA00013729"/>
    </source>
</evidence>
<evidence type="ECO:0000313" key="11">
    <source>
        <dbReference type="EMBL" id="MBB5037840.1"/>
    </source>
</evidence>
<evidence type="ECO:0000259" key="9">
    <source>
        <dbReference type="Pfam" id="PF01272"/>
    </source>
</evidence>
<evidence type="ECO:0000256" key="7">
    <source>
        <dbReference type="ARBA" id="ARBA00030776"/>
    </source>
</evidence>
<dbReference type="GO" id="GO:0032784">
    <property type="term" value="P:regulation of DNA-templated transcription elongation"/>
    <property type="evidence" value="ECO:0007669"/>
    <property type="project" value="UniProtKB-UniRule"/>
</dbReference>
<proteinExistence type="inferred from homology"/>
<dbReference type="RefSeq" id="WP_184208088.1">
    <property type="nucleotide sequence ID" value="NZ_JACHIF010000003.1"/>
</dbReference>
<dbReference type="InterPro" id="IPR022691">
    <property type="entry name" value="Tscrpt_elong_fac_GreA/B_N"/>
</dbReference>
<dbReference type="PROSITE" id="PS00829">
    <property type="entry name" value="GREAB_1"/>
    <property type="match status" value="1"/>
</dbReference>
<feature type="domain" description="Transcription elongation factor GreA/GreB C-terminal" evidence="9">
    <location>
        <begin position="535"/>
        <end position="609"/>
    </location>
</feature>
<dbReference type="EMBL" id="JACHIF010000003">
    <property type="protein sequence ID" value="MBB5037840.1"/>
    <property type="molecule type" value="Genomic_DNA"/>
</dbReference>
<keyword evidence="4 8" id="KW-0238">DNA-binding</keyword>
<sequence length="615" mass="67981">MNSEVQNLVAAGKLAAADGEKLSKLEPGTFCLHKSWGVGKVAEWDLLGDRIILDFESKPGHGLKLSFAITSLEILPSEHLLSRRHSDLDGLKALAKGKVTELIELALKSSGSSMSLDDLERLLKPRIVSEAEYKKWWESAKKTLKTARHIVVPSKRTEPLVLRDSAEKPGGVMVQNFLAKRDLKGKLGVLALIQKDLDLFEDAATELKPVFQDISDTVRKAWKLHLKDSLQLLLARDELIDAIEGASAPMGSMKVADLVCEARPLLAENIGGLPVSQLGRMYRAFPEAFPERVWVPEILNHLTRTGGRAVAEIAVVLDANGELEVLSEFLKKSVRNRTLSADLLIWICKERKGLAQSVFSIDLGNAILDAVEDDHVQGGPKRTGRLSDQLSDDKTLIHELVVDTDDESLRNFAKRLLNSSVLDELTRRSLLARVIKARPEMESLMSENTESREDNRLIVSWESLEKKKAELDELANVKIPHNKNEIQIARDEGDLRENGGYKAAREQQAVLNRMKDQLEREISLSRGTDFANVNTDKVGIGTVVDFQDVATGENETYTILGAWDGDLDHNIVSYLSDIAKVLIGMAPGDEADIPTEEGTGRKIKVLAIRAFNPAA</sequence>
<evidence type="ECO:0000256" key="8">
    <source>
        <dbReference type="HAMAP-Rule" id="MF_00105"/>
    </source>
</evidence>
<evidence type="ECO:0000256" key="6">
    <source>
        <dbReference type="ARBA" id="ARBA00024916"/>
    </source>
</evidence>
<dbReference type="InterPro" id="IPR018151">
    <property type="entry name" value="TF_GreA/GreB_CS"/>
</dbReference>
<gene>
    <name evidence="8" type="primary">greA</name>
    <name evidence="11" type="ORF">HNQ64_002089</name>
</gene>
<feature type="domain" description="Transcription elongation factor GreA/GreB N-terminal" evidence="10">
    <location>
        <begin position="458"/>
        <end position="523"/>
    </location>
</feature>
<dbReference type="Pfam" id="PF03449">
    <property type="entry name" value="GreA_GreB_N"/>
    <property type="match status" value="1"/>
</dbReference>
<name>A0A7W7YKE9_9BACT</name>
<protein>
    <recommendedName>
        <fullName evidence="2 8">Transcription elongation factor GreA</fullName>
    </recommendedName>
    <alternativeName>
        <fullName evidence="7 8">Transcript cleavage factor GreA</fullName>
    </alternativeName>
</protein>
<dbReference type="InterPro" id="IPR001437">
    <property type="entry name" value="Tscrpt_elong_fac_GreA/B_C"/>
</dbReference>
<dbReference type="GO" id="GO:0006354">
    <property type="term" value="P:DNA-templated transcription elongation"/>
    <property type="evidence" value="ECO:0007669"/>
    <property type="project" value="TreeGrafter"/>
</dbReference>